<evidence type="ECO:0000256" key="1">
    <source>
        <dbReference type="ARBA" id="ARBA00007637"/>
    </source>
</evidence>
<name>M6JFT3_9LEPT</name>
<evidence type="ECO:0000313" key="3">
    <source>
        <dbReference type="EMBL" id="EMN20814.1"/>
    </source>
</evidence>
<evidence type="ECO:0000313" key="4">
    <source>
        <dbReference type="Proteomes" id="UP000012106"/>
    </source>
</evidence>
<dbReference type="Gene3D" id="3.40.50.720">
    <property type="entry name" value="NAD(P)-binding Rossmann-like Domain"/>
    <property type="match status" value="1"/>
</dbReference>
<keyword evidence="3" id="KW-0413">Isomerase</keyword>
<feature type="domain" description="NAD-dependent epimerase/dehydratase" evidence="2">
    <location>
        <begin position="3"/>
        <end position="233"/>
    </location>
</feature>
<reference evidence="3 4" key="1">
    <citation type="submission" date="2013-01" db="EMBL/GenBank/DDBJ databases">
        <authorList>
            <person name="Harkins D.M."/>
            <person name="Durkin A.S."/>
            <person name="Brinkac L.M."/>
            <person name="Haft D.H."/>
            <person name="Selengut J.D."/>
            <person name="Sanka R."/>
            <person name="DePew J."/>
            <person name="Purushe J."/>
            <person name="Hartskeerl R.A."/>
            <person name="Ahmed A."/>
            <person name="van der Linden H."/>
            <person name="Goris M.G.A."/>
            <person name="Vinetz J.M."/>
            <person name="Sutton G.G."/>
            <person name="Nierman W.C."/>
            <person name="Fouts D.E."/>
        </authorList>
    </citation>
    <scope>NUCLEOTIDE SEQUENCE [LARGE SCALE GENOMIC DNA]</scope>
    <source>
        <strain evidence="3 4">MAVJ 401</strain>
    </source>
</reference>
<dbReference type="Pfam" id="PF01370">
    <property type="entry name" value="Epimerase"/>
    <property type="match status" value="1"/>
</dbReference>
<evidence type="ECO:0000259" key="2">
    <source>
        <dbReference type="Pfam" id="PF01370"/>
    </source>
</evidence>
<comment type="similarity">
    <text evidence="1">Belongs to the NAD(P)-dependent epimerase/dehydratase family.</text>
</comment>
<dbReference type="AlphaFoldDB" id="M6JFT3"/>
<organism evidence="3 4">
    <name type="scientific">Leptospira santarosai serovar Arenal str. MAVJ 401</name>
    <dbReference type="NCBI Taxonomy" id="1049976"/>
    <lineage>
        <taxon>Bacteria</taxon>
        <taxon>Pseudomonadati</taxon>
        <taxon>Spirochaetota</taxon>
        <taxon>Spirochaetia</taxon>
        <taxon>Leptospirales</taxon>
        <taxon>Leptospiraceae</taxon>
        <taxon>Leptospira</taxon>
    </lineage>
</organism>
<dbReference type="GO" id="GO:0016853">
    <property type="term" value="F:isomerase activity"/>
    <property type="evidence" value="ECO:0007669"/>
    <property type="project" value="UniProtKB-KW"/>
</dbReference>
<protein>
    <submittedName>
        <fullName evidence="3">3-beta hydroxysteroid dehydrogenase/isomerase family protein</fullName>
    </submittedName>
</protein>
<proteinExistence type="inferred from homology"/>
<comment type="caution">
    <text evidence="3">The sequence shown here is derived from an EMBL/GenBank/DDBJ whole genome shotgun (WGS) entry which is preliminary data.</text>
</comment>
<dbReference type="SUPFAM" id="SSF51735">
    <property type="entry name" value="NAD(P)-binding Rossmann-fold domains"/>
    <property type="match status" value="1"/>
</dbReference>
<dbReference type="PANTHER" id="PTHR43000">
    <property type="entry name" value="DTDP-D-GLUCOSE 4,6-DEHYDRATASE-RELATED"/>
    <property type="match status" value="1"/>
</dbReference>
<dbReference type="EMBL" id="AHMU02000065">
    <property type="protein sequence ID" value="EMN20814.1"/>
    <property type="molecule type" value="Genomic_DNA"/>
</dbReference>
<dbReference type="RefSeq" id="WP_004472347.1">
    <property type="nucleotide sequence ID" value="NZ_AHMU02000065.1"/>
</dbReference>
<sequence>MNILITGSSGLIGSALAERLEFLGKNVYFHSRDINNESKKKTIQFDLADSGLDKIDLPEFDVVYHLAGQTSVPYAKSNPTLDLQINVSGFLNLILCLRKQKKKPIVILAGTTTETGLHQSVVINEDVRDEPLTFYDISKLSAEYYLKQCIREGWILGCSLRLANVYGGSKPGQKKDRGILDKVFYQALKGETIQIYGDGTFLRDYIHLDDVVSAFINASDHIENTNGKHFIVGSGKSYSIREAFQAAVDVAFEITGLRSRIEYVDLPKHSSPIDSRSVIYDISSFKSATEWSPNFLLESGLRHSYILKAGTNI</sequence>
<accession>M6JFT3</accession>
<gene>
    <name evidence="3" type="ORF">LEP1GSC063_3070</name>
</gene>
<dbReference type="Proteomes" id="UP000012106">
    <property type="component" value="Unassembled WGS sequence"/>
</dbReference>
<dbReference type="InterPro" id="IPR036291">
    <property type="entry name" value="NAD(P)-bd_dom_sf"/>
</dbReference>
<dbReference type="InterPro" id="IPR001509">
    <property type="entry name" value="Epimerase_deHydtase"/>
</dbReference>